<accession>A0A7Z7JA71</accession>
<evidence type="ECO:0000313" key="1">
    <source>
        <dbReference type="EMBL" id="SPC15492.1"/>
    </source>
</evidence>
<reference evidence="1" key="1">
    <citation type="submission" date="2018-01" db="EMBL/GenBank/DDBJ databases">
        <authorList>
            <person name="Clerissi C."/>
        </authorList>
    </citation>
    <scope>NUCLEOTIDE SEQUENCE [LARGE SCALE GENOMIC DNA]</scope>
    <source>
        <strain evidence="1">Cupriavidus taiwanensis STM 6021</strain>
    </source>
</reference>
<gene>
    <name evidence="1" type="ORF">CBM2594_A70057</name>
</gene>
<dbReference type="EMBL" id="OGUU01000011">
    <property type="protein sequence ID" value="SPC15492.1"/>
    <property type="molecule type" value="Genomic_DNA"/>
</dbReference>
<dbReference type="Proteomes" id="UP000257139">
    <property type="component" value="Chromosome CBM2594_a"/>
</dbReference>
<name>A0A7Z7JA71_9BURK</name>
<dbReference type="AntiFam" id="ANF00012">
    <property type="entry name" value="tRNA translation"/>
</dbReference>
<proteinExistence type="predicted"/>
<comment type="caution">
    <text evidence="1">The sequence shown here is derived from an EMBL/GenBank/DDBJ whole genome shotgun (WGS) entry which is preliminary data.</text>
</comment>
<dbReference type="AntiFam" id="ANF00011">
    <property type="entry name" value="tRNA translation"/>
</dbReference>
<dbReference type="AlphaFoldDB" id="A0A7Z7JA71"/>
<sequence length="117" mass="12590">MWPTRFSTACAGTAAGWRRAARRTCERRRTPAAGPIQRKGKWCPWAGSNCRPLPYQGSALPLSHMGGCSGVGPRGGFGAGDESRTRDLNLGKVALYQLSYSRVLWLPDLGSNQGPAD</sequence>
<organism evidence="1">
    <name type="scientific">Cupriavidus taiwanensis</name>
    <dbReference type="NCBI Taxonomy" id="164546"/>
    <lineage>
        <taxon>Bacteria</taxon>
        <taxon>Pseudomonadati</taxon>
        <taxon>Pseudomonadota</taxon>
        <taxon>Betaproteobacteria</taxon>
        <taxon>Burkholderiales</taxon>
        <taxon>Burkholderiaceae</taxon>
        <taxon>Cupriavidus</taxon>
    </lineage>
</organism>
<protein>
    <submittedName>
        <fullName evidence="1">Uncharacterized protein</fullName>
    </submittedName>
</protein>